<evidence type="ECO:0000256" key="1">
    <source>
        <dbReference type="ARBA" id="ARBA00023015"/>
    </source>
</evidence>
<keyword evidence="6" id="KW-1185">Reference proteome</keyword>
<dbReference type="PANTHER" id="PTHR30146:SF109">
    <property type="entry name" value="HTH-TYPE TRANSCRIPTIONAL REGULATOR GALS"/>
    <property type="match status" value="1"/>
</dbReference>
<dbReference type="Gene3D" id="1.10.260.40">
    <property type="entry name" value="lambda repressor-like DNA-binding domains"/>
    <property type="match status" value="1"/>
</dbReference>
<dbReference type="EMBL" id="BSDP01000001">
    <property type="protein sequence ID" value="GLI26662.1"/>
    <property type="molecule type" value="Genomic_DNA"/>
</dbReference>
<evidence type="ECO:0000313" key="5">
    <source>
        <dbReference type="EMBL" id="GLI26662.1"/>
    </source>
</evidence>
<comment type="caution">
    <text evidence="5">The sequence shown here is derived from an EMBL/GenBank/DDBJ whole genome shotgun (WGS) entry which is preliminary data.</text>
</comment>
<evidence type="ECO:0000256" key="3">
    <source>
        <dbReference type="ARBA" id="ARBA00023163"/>
    </source>
</evidence>
<organism evidence="5 6">
    <name type="scientific">Agromyces rhizosphaerae</name>
    <dbReference type="NCBI Taxonomy" id="88374"/>
    <lineage>
        <taxon>Bacteria</taxon>
        <taxon>Bacillati</taxon>
        <taxon>Actinomycetota</taxon>
        <taxon>Actinomycetes</taxon>
        <taxon>Micrococcales</taxon>
        <taxon>Microbacteriaceae</taxon>
        <taxon>Agromyces</taxon>
    </lineage>
</organism>
<proteinExistence type="predicted"/>
<gene>
    <name evidence="5" type="ORF">ARHIZOSPH14_09040</name>
</gene>
<dbReference type="SUPFAM" id="SSF53822">
    <property type="entry name" value="Periplasmic binding protein-like I"/>
    <property type="match status" value="1"/>
</dbReference>
<sequence length="342" mass="36681">MSGSPTYVDIQELTGLSLSTISKYFNGGNVRERNRITIEDAVARLGYQVNQHARSLRAGRSSTVGVLLPDFGQSSAFHLSIIGGTEEILRSRGIGLIVSTAGARPSGVDFLRARMVDGIIAVPDPRDEAELKAAVARDIPVVLIDRLIDDVDTDAVVLDNRHAVRIAVDALVEQGHERIALICGTDEIWALRERAAGFDEALRAHGITPRPRLIRRGPLTAEFGDLAVQSLMGGDEEIPPTAIVCANDALTRGAMGAVVRLGIHVPDTLSVIGFDAEEIADVTTPPLHYVHQPTRQIAEEAAQLMIRTLNDESARSARTVVLRARLVAGRSIAAPSGTEPHA</sequence>
<protein>
    <submittedName>
        <fullName evidence="5">LacI family transcriptional regulator</fullName>
    </submittedName>
</protein>
<keyword evidence="2" id="KW-0238">DNA-binding</keyword>
<dbReference type="InterPro" id="IPR028082">
    <property type="entry name" value="Peripla_BP_I"/>
</dbReference>
<reference evidence="5" key="1">
    <citation type="submission" date="2022-12" db="EMBL/GenBank/DDBJ databases">
        <title>Reference genome sequencing for broad-spectrum identification of bacterial and archaeal isolates by mass spectrometry.</title>
        <authorList>
            <person name="Sekiguchi Y."/>
            <person name="Tourlousse D.M."/>
        </authorList>
    </citation>
    <scope>NUCLEOTIDE SEQUENCE</scope>
    <source>
        <strain evidence="5">14</strain>
    </source>
</reference>
<dbReference type="Pfam" id="PF13377">
    <property type="entry name" value="Peripla_BP_3"/>
    <property type="match status" value="1"/>
</dbReference>
<evidence type="ECO:0000313" key="6">
    <source>
        <dbReference type="Proteomes" id="UP001144396"/>
    </source>
</evidence>
<keyword evidence="1" id="KW-0805">Transcription regulation</keyword>
<dbReference type="InterPro" id="IPR000843">
    <property type="entry name" value="HTH_LacI"/>
</dbReference>
<dbReference type="Gene3D" id="3.40.50.2300">
    <property type="match status" value="2"/>
</dbReference>
<evidence type="ECO:0000256" key="2">
    <source>
        <dbReference type="ARBA" id="ARBA00023125"/>
    </source>
</evidence>
<dbReference type="Proteomes" id="UP001144396">
    <property type="component" value="Unassembled WGS sequence"/>
</dbReference>
<dbReference type="AlphaFoldDB" id="A0A9W6CWS3"/>
<dbReference type="RefSeq" id="WP_281882679.1">
    <property type="nucleotide sequence ID" value="NZ_BSDP01000001.1"/>
</dbReference>
<keyword evidence="3" id="KW-0804">Transcription</keyword>
<dbReference type="PROSITE" id="PS50932">
    <property type="entry name" value="HTH_LACI_2"/>
    <property type="match status" value="1"/>
</dbReference>
<dbReference type="GO" id="GO:0000976">
    <property type="term" value="F:transcription cis-regulatory region binding"/>
    <property type="evidence" value="ECO:0007669"/>
    <property type="project" value="TreeGrafter"/>
</dbReference>
<dbReference type="SMART" id="SM00354">
    <property type="entry name" value="HTH_LACI"/>
    <property type="match status" value="1"/>
</dbReference>
<dbReference type="InterPro" id="IPR010982">
    <property type="entry name" value="Lambda_DNA-bd_dom_sf"/>
</dbReference>
<dbReference type="PANTHER" id="PTHR30146">
    <property type="entry name" value="LACI-RELATED TRANSCRIPTIONAL REPRESSOR"/>
    <property type="match status" value="1"/>
</dbReference>
<dbReference type="CDD" id="cd06267">
    <property type="entry name" value="PBP1_LacI_sugar_binding-like"/>
    <property type="match status" value="1"/>
</dbReference>
<accession>A0A9W6CWS3</accession>
<name>A0A9W6CWS3_9MICO</name>
<feature type="domain" description="HTH lacI-type" evidence="4">
    <location>
        <begin position="5"/>
        <end position="58"/>
    </location>
</feature>
<dbReference type="GO" id="GO:0003700">
    <property type="term" value="F:DNA-binding transcription factor activity"/>
    <property type="evidence" value="ECO:0007669"/>
    <property type="project" value="TreeGrafter"/>
</dbReference>
<evidence type="ECO:0000259" key="4">
    <source>
        <dbReference type="PROSITE" id="PS50932"/>
    </source>
</evidence>
<dbReference type="InterPro" id="IPR046335">
    <property type="entry name" value="LacI/GalR-like_sensor"/>
</dbReference>
<dbReference type="SUPFAM" id="SSF47413">
    <property type="entry name" value="lambda repressor-like DNA-binding domains"/>
    <property type="match status" value="1"/>
</dbReference>